<dbReference type="EMBL" id="JBEZFP010000002">
    <property type="protein sequence ID" value="MEU8132131.1"/>
    <property type="molecule type" value="Genomic_DNA"/>
</dbReference>
<proteinExistence type="predicted"/>
<evidence type="ECO:0008006" key="3">
    <source>
        <dbReference type="Google" id="ProtNLM"/>
    </source>
</evidence>
<dbReference type="RefSeq" id="WP_358347462.1">
    <property type="nucleotide sequence ID" value="NZ_JBEZFP010000002.1"/>
</dbReference>
<name>A0ABV3D8R6_9ACTN</name>
<evidence type="ECO:0000313" key="1">
    <source>
        <dbReference type="EMBL" id="MEU8132131.1"/>
    </source>
</evidence>
<comment type="caution">
    <text evidence="1">The sequence shown here is derived from an EMBL/GenBank/DDBJ whole genome shotgun (WGS) entry which is preliminary data.</text>
</comment>
<reference evidence="1 2" key="1">
    <citation type="submission" date="2024-06" db="EMBL/GenBank/DDBJ databases">
        <title>The Natural Products Discovery Center: Release of the First 8490 Sequenced Strains for Exploring Actinobacteria Biosynthetic Diversity.</title>
        <authorList>
            <person name="Kalkreuter E."/>
            <person name="Kautsar S.A."/>
            <person name="Yang D."/>
            <person name="Bader C.D."/>
            <person name="Teijaro C.N."/>
            <person name="Fluegel L."/>
            <person name="Davis C.M."/>
            <person name="Simpson J.R."/>
            <person name="Lauterbach L."/>
            <person name="Steele A.D."/>
            <person name="Gui C."/>
            <person name="Meng S."/>
            <person name="Li G."/>
            <person name="Viehrig K."/>
            <person name="Ye F."/>
            <person name="Su P."/>
            <person name="Kiefer A.F."/>
            <person name="Nichols A."/>
            <person name="Cepeda A.J."/>
            <person name="Yan W."/>
            <person name="Fan B."/>
            <person name="Jiang Y."/>
            <person name="Adhikari A."/>
            <person name="Zheng C.-J."/>
            <person name="Schuster L."/>
            <person name="Cowan T.M."/>
            <person name="Smanski M.J."/>
            <person name="Chevrette M.G."/>
            <person name="De Carvalho L.P.S."/>
            <person name="Shen B."/>
        </authorList>
    </citation>
    <scope>NUCLEOTIDE SEQUENCE [LARGE SCALE GENOMIC DNA]</scope>
    <source>
        <strain evidence="1 2">NPDC048946</strain>
    </source>
</reference>
<evidence type="ECO:0000313" key="2">
    <source>
        <dbReference type="Proteomes" id="UP001551482"/>
    </source>
</evidence>
<protein>
    <recommendedName>
        <fullName evidence="3">Apea-like HEPN domain-containing protein</fullName>
    </recommendedName>
</protein>
<keyword evidence="2" id="KW-1185">Reference proteome</keyword>
<organism evidence="1 2">
    <name type="scientific">Streptodolium elevatio</name>
    <dbReference type="NCBI Taxonomy" id="3157996"/>
    <lineage>
        <taxon>Bacteria</taxon>
        <taxon>Bacillati</taxon>
        <taxon>Actinomycetota</taxon>
        <taxon>Actinomycetes</taxon>
        <taxon>Kitasatosporales</taxon>
        <taxon>Streptomycetaceae</taxon>
        <taxon>Streptodolium</taxon>
    </lineage>
</organism>
<sequence>MKLVNFGLAVPNPPTGDASARYGAPVSISDFEQVLHAWLDDIRQNAPSQWSPDSDLFANVLRQIAAAAPRTARPDLYIDGDSLPSSRVVLSVLGLDRAANAAATGMPVPVPALASDLAQACAAPTPVPETWLLLDADLPRGTDLAIGPYNLRVLDKDQIAAVHPLPSLLALSDRTVMDPTELQRSAFLQLPRPGAKLDRGSLRVSLDTRPALTHAKVLAALMLWRSEPLHVDAIFSVERGRHVRAHLFQRDYPTEPIPDHEGNELGEAHVRGRYTVGPAELFNFERFTDCVWHMIDRVDPDAGHTQQSLKGRARRFREAVEHLILASARTYGTDYVDPQEANELLLHYVIALEAILKGGAKLPTMGIKQNAAMLWLDDDRRSAAFETFGGSYKLRSGYAHGDAAEDLDDDAVDRARCLLIDTLLRWLVTSDALGKDIAHRLQDALINDGVRHSLVERPLRGFFAATPPAAPPGDA</sequence>
<gene>
    <name evidence="1" type="ORF">AB0C36_01335</name>
</gene>
<accession>A0ABV3D8R6</accession>
<dbReference type="Proteomes" id="UP001551482">
    <property type="component" value="Unassembled WGS sequence"/>
</dbReference>